<evidence type="ECO:0000256" key="4">
    <source>
        <dbReference type="ARBA" id="ARBA00022692"/>
    </source>
</evidence>
<evidence type="ECO:0000256" key="3">
    <source>
        <dbReference type="ARBA" id="ARBA00022536"/>
    </source>
</evidence>
<dbReference type="PROSITE" id="PS00243">
    <property type="entry name" value="I_EGF_1"/>
    <property type="match status" value="2"/>
</dbReference>
<dbReference type="GO" id="GO:0033627">
    <property type="term" value="P:cell adhesion mediated by integrin"/>
    <property type="evidence" value="ECO:0007669"/>
    <property type="project" value="TreeGrafter"/>
</dbReference>
<dbReference type="InterPro" id="IPR057243">
    <property type="entry name" value="Integrin_I-EGF_CS"/>
</dbReference>
<dbReference type="Gene3D" id="2.60.40.1510">
    <property type="entry name" value="ntegrin, alpha v. Chain A, domain 3"/>
    <property type="match status" value="1"/>
</dbReference>
<dbReference type="InterPro" id="IPR032695">
    <property type="entry name" value="Integrin_dom_sf"/>
</dbReference>
<evidence type="ECO:0000256" key="7">
    <source>
        <dbReference type="ARBA" id="ARBA00022989"/>
    </source>
</evidence>
<dbReference type="Proteomes" id="UP000823561">
    <property type="component" value="Chromosome 3"/>
</dbReference>
<evidence type="ECO:0000313" key="14">
    <source>
        <dbReference type="EMBL" id="KAG5283394.1"/>
    </source>
</evidence>
<proteinExistence type="inferred from homology"/>
<dbReference type="GO" id="GO:0016477">
    <property type="term" value="P:cell migration"/>
    <property type="evidence" value="ECO:0007669"/>
    <property type="project" value="TreeGrafter"/>
</dbReference>
<evidence type="ECO:0000256" key="10">
    <source>
        <dbReference type="ARBA" id="ARBA00023157"/>
    </source>
</evidence>
<name>A0AAV6H8I0_9TELE</name>
<dbReference type="EMBL" id="JADWDJ010000003">
    <property type="protein sequence ID" value="KAG5283394.1"/>
    <property type="molecule type" value="Genomic_DNA"/>
</dbReference>
<dbReference type="Pfam" id="PF23105">
    <property type="entry name" value="EGF_integrin"/>
    <property type="match status" value="1"/>
</dbReference>
<dbReference type="SUPFAM" id="SSF57196">
    <property type="entry name" value="EGF/Laminin"/>
    <property type="match status" value="1"/>
</dbReference>
<feature type="domain" description="Integrin beta subunit VWA" evidence="13">
    <location>
        <begin position="59"/>
        <end position="450"/>
    </location>
</feature>
<gene>
    <name evidence="14" type="ORF">AALO_G00041590</name>
</gene>
<dbReference type="GO" id="GO:0005178">
    <property type="term" value="F:integrin binding"/>
    <property type="evidence" value="ECO:0007669"/>
    <property type="project" value="TreeGrafter"/>
</dbReference>
<dbReference type="GO" id="GO:0098609">
    <property type="term" value="P:cell-cell adhesion"/>
    <property type="evidence" value="ECO:0007669"/>
    <property type="project" value="TreeGrafter"/>
</dbReference>
<dbReference type="GO" id="GO:0007160">
    <property type="term" value="P:cell-matrix adhesion"/>
    <property type="evidence" value="ECO:0007669"/>
    <property type="project" value="TreeGrafter"/>
</dbReference>
<keyword evidence="12" id="KW-0130">Cell adhesion</keyword>
<accession>A0AAV6H8I0</accession>
<dbReference type="PROSITE" id="PS52047">
    <property type="entry name" value="I_EGF_2"/>
    <property type="match status" value="1"/>
</dbReference>
<dbReference type="Pfam" id="PF00362">
    <property type="entry name" value="Integrin_beta"/>
    <property type="match status" value="1"/>
</dbReference>
<evidence type="ECO:0000256" key="1">
    <source>
        <dbReference type="ARBA" id="ARBA00004251"/>
    </source>
</evidence>
<evidence type="ECO:0000256" key="8">
    <source>
        <dbReference type="ARBA" id="ARBA00023037"/>
    </source>
</evidence>
<dbReference type="GO" id="GO:0005925">
    <property type="term" value="C:focal adhesion"/>
    <property type="evidence" value="ECO:0007669"/>
    <property type="project" value="TreeGrafter"/>
</dbReference>
<comment type="caution">
    <text evidence="14">The sequence shown here is derived from an EMBL/GenBank/DDBJ whole genome shotgun (WGS) entry which is preliminary data.</text>
</comment>
<organism evidence="14 15">
    <name type="scientific">Alosa alosa</name>
    <name type="common">allis shad</name>
    <dbReference type="NCBI Taxonomy" id="278164"/>
    <lineage>
        <taxon>Eukaryota</taxon>
        <taxon>Metazoa</taxon>
        <taxon>Chordata</taxon>
        <taxon>Craniata</taxon>
        <taxon>Vertebrata</taxon>
        <taxon>Euteleostomi</taxon>
        <taxon>Actinopterygii</taxon>
        <taxon>Neopterygii</taxon>
        <taxon>Teleostei</taxon>
        <taxon>Clupei</taxon>
        <taxon>Clupeiformes</taxon>
        <taxon>Clupeoidei</taxon>
        <taxon>Clupeidae</taxon>
        <taxon>Alosa</taxon>
    </lineage>
</organism>
<dbReference type="Gene3D" id="3.30.1680.10">
    <property type="entry name" value="ligand-binding face of the semaphorins, domain 2"/>
    <property type="match status" value="1"/>
</dbReference>
<dbReference type="SUPFAM" id="SSF69179">
    <property type="entry name" value="Integrin domains"/>
    <property type="match status" value="1"/>
</dbReference>
<dbReference type="Gene3D" id="3.40.50.410">
    <property type="entry name" value="von Willebrand factor, type A domain"/>
    <property type="match status" value="1"/>
</dbReference>
<reference evidence="14" key="1">
    <citation type="submission" date="2020-10" db="EMBL/GenBank/DDBJ databases">
        <title>Chromosome-scale genome assembly of the Allis shad, Alosa alosa.</title>
        <authorList>
            <person name="Margot Z."/>
            <person name="Christophe K."/>
            <person name="Cabau C."/>
            <person name="Louis A."/>
            <person name="Berthelot C."/>
            <person name="Parey E."/>
            <person name="Roest Crollius H."/>
            <person name="Montfort J."/>
            <person name="Robinson-Rechavi M."/>
            <person name="Bucao C."/>
            <person name="Bouchez O."/>
            <person name="Gislard M."/>
            <person name="Lluch J."/>
            <person name="Milhes M."/>
            <person name="Lampietro C."/>
            <person name="Lopez Roques C."/>
            <person name="Donnadieu C."/>
            <person name="Braasch I."/>
            <person name="Desvignes T."/>
            <person name="Postlethwait J."/>
            <person name="Bobe J."/>
            <person name="Guiguen Y."/>
        </authorList>
    </citation>
    <scope>NUCLEOTIDE SEQUENCE</scope>
    <source>
        <strain evidence="14">M-15738</strain>
        <tissue evidence="14">Blood</tissue>
    </source>
</reference>
<keyword evidence="15" id="KW-1185">Reference proteome</keyword>
<protein>
    <recommendedName>
        <fullName evidence="12">Integrin beta</fullName>
    </recommendedName>
</protein>
<comment type="subcellular location">
    <subcellularLocation>
        <location evidence="1 12">Cell membrane</location>
        <topology evidence="1 12">Single-pass type I membrane protein</topology>
    </subcellularLocation>
</comment>
<dbReference type="GO" id="GO:0009986">
    <property type="term" value="C:cell surface"/>
    <property type="evidence" value="ECO:0007669"/>
    <property type="project" value="TreeGrafter"/>
</dbReference>
<dbReference type="InterPro" id="IPR013111">
    <property type="entry name" value="EGF_extracell"/>
</dbReference>
<comment type="similarity">
    <text evidence="2 12">Belongs to the integrin beta chain family.</text>
</comment>
<keyword evidence="11" id="KW-0325">Glycoprotein</keyword>
<sequence length="614" mass="68236">MVNLAQSNHYILFTSHTSNRAQLDWRKMASHLHLFLGLALLGSQYSFGHECPNAERGTDCATCISLGPDCAWCKYKYFDDNKSLRCGTRMSLREKGCSEKDIVDPESEHTVAEEGEKLNPQRIKLYLRPGKPHTFQVQAKLQRKQKPVDIYFLTSLSVDNSGIRNRAKDLAKKAIEGIYESNEELRINTIGYGLFGNTFVTNEKQRECEESGQVCKPQLYVTHSSTAPHNPYSPYHPWRGEGGLDALMQVVLCRDVIHWGQNDHIVVYATDDNFKLAPETETGNTETINSNICQMNNSLIRTTMRPPSMSELRKVLLENNIQVIFAIKDHLFKEYAELTSKLPKAKIFWVDFSDPSSAPFEQALKTFRTSLVLAHLSVPGLNITYNPLCRAFNSGNLQGICYLNGQEIKKSQTFNVTVSTESCVLPASFDIKSLGSQDNLTVELTARCNCECGDQPDPEFCSYAGNPVCGKCRCDEGHFGASCECSVSDDDSPCRKRQGAPVCSGRGVCVCGQCDCHRELMSANARFYGRYCECDDSNCAFSNGIICGGNGKCICGKCLCDEDYNGEACQCSTKVDRCQSPDGNLCSNHGLCKCNQCVCESVYRGDLCNECSVC</sequence>
<evidence type="ECO:0000256" key="9">
    <source>
        <dbReference type="ARBA" id="ARBA00023136"/>
    </source>
</evidence>
<evidence type="ECO:0000256" key="6">
    <source>
        <dbReference type="ARBA" id="ARBA00022737"/>
    </source>
</evidence>
<dbReference type="InterPro" id="IPR057073">
    <property type="entry name" value="EGF_integrin_2"/>
</dbReference>
<evidence type="ECO:0000256" key="2">
    <source>
        <dbReference type="ARBA" id="ARBA00007449"/>
    </source>
</evidence>
<dbReference type="SUPFAM" id="SSF53300">
    <property type="entry name" value="vWA-like"/>
    <property type="match status" value="1"/>
</dbReference>
<keyword evidence="6" id="KW-0677">Repeat</keyword>
<dbReference type="GO" id="GO:0008305">
    <property type="term" value="C:integrin complex"/>
    <property type="evidence" value="ECO:0007669"/>
    <property type="project" value="TreeGrafter"/>
</dbReference>
<dbReference type="PANTHER" id="PTHR10082">
    <property type="entry name" value="INTEGRIN BETA SUBUNIT"/>
    <property type="match status" value="1"/>
</dbReference>
<dbReference type="SUPFAM" id="SSF103575">
    <property type="entry name" value="Plexin repeat"/>
    <property type="match status" value="1"/>
</dbReference>
<keyword evidence="7" id="KW-1133">Transmembrane helix</keyword>
<dbReference type="SMART" id="SM00187">
    <property type="entry name" value="INB"/>
    <property type="match status" value="1"/>
</dbReference>
<evidence type="ECO:0000259" key="13">
    <source>
        <dbReference type="SMART" id="SM00187"/>
    </source>
</evidence>
<dbReference type="Pfam" id="PF07974">
    <property type="entry name" value="EGF_2"/>
    <property type="match status" value="1"/>
</dbReference>
<dbReference type="FunFam" id="2.10.25.10:FF:000036">
    <property type="entry name" value="Integrin beta"/>
    <property type="match status" value="1"/>
</dbReference>
<dbReference type="InterPro" id="IPR002369">
    <property type="entry name" value="Integrin_bsu_VWA"/>
</dbReference>
<dbReference type="Gene3D" id="2.10.25.10">
    <property type="entry name" value="Laminin"/>
    <property type="match status" value="3"/>
</dbReference>
<keyword evidence="9" id="KW-0472">Membrane</keyword>
<keyword evidence="8 12" id="KW-0401">Integrin</keyword>
<dbReference type="InterPro" id="IPR015812">
    <property type="entry name" value="Integrin_bsu"/>
</dbReference>
<evidence type="ECO:0000313" key="15">
    <source>
        <dbReference type="Proteomes" id="UP000823561"/>
    </source>
</evidence>
<dbReference type="PANTHER" id="PTHR10082:SF3">
    <property type="entry name" value="INTEGRIN BETA-LIKE PROTEIN 1"/>
    <property type="match status" value="1"/>
</dbReference>
<evidence type="ECO:0000256" key="12">
    <source>
        <dbReference type="RuleBase" id="RU000633"/>
    </source>
</evidence>
<keyword evidence="4 12" id="KW-0812">Transmembrane</keyword>
<keyword evidence="5" id="KW-0732">Signal</keyword>
<keyword evidence="3" id="KW-0245">EGF-like domain</keyword>
<dbReference type="Pfam" id="PF17205">
    <property type="entry name" value="PSI_integrin"/>
    <property type="match status" value="1"/>
</dbReference>
<dbReference type="AlphaFoldDB" id="A0AAV6H8I0"/>
<dbReference type="PRINTS" id="PR01186">
    <property type="entry name" value="INTEGRINB"/>
</dbReference>
<dbReference type="GO" id="GO:0007229">
    <property type="term" value="P:integrin-mediated signaling pathway"/>
    <property type="evidence" value="ECO:0007669"/>
    <property type="project" value="UniProtKB-KW"/>
</dbReference>
<dbReference type="InterPro" id="IPR033760">
    <property type="entry name" value="Integrin_beta_N"/>
</dbReference>
<keyword evidence="10" id="KW-1015">Disulfide bond</keyword>
<dbReference type="InterPro" id="IPR036465">
    <property type="entry name" value="vWFA_dom_sf"/>
</dbReference>
<evidence type="ECO:0000256" key="11">
    <source>
        <dbReference type="ARBA" id="ARBA00023180"/>
    </source>
</evidence>
<evidence type="ECO:0000256" key="5">
    <source>
        <dbReference type="ARBA" id="ARBA00022729"/>
    </source>
</evidence>